<gene>
    <name evidence="4" type="ORF">BLL42_28345</name>
</gene>
<name>A0A1J0EUZ1_9PSED</name>
<keyword evidence="1" id="KW-0238">DNA-binding</keyword>
<dbReference type="Gene3D" id="1.10.10.10">
    <property type="entry name" value="Winged helix-like DNA-binding domain superfamily/Winged helix DNA-binding domain"/>
    <property type="match status" value="1"/>
</dbReference>
<dbReference type="RefSeq" id="WP_071556116.1">
    <property type="nucleotide sequence ID" value="NZ_CP017887.1"/>
</dbReference>
<protein>
    <recommendedName>
        <fullName evidence="3">OmpR/PhoB-type domain-containing protein</fullName>
    </recommendedName>
</protein>
<evidence type="ECO:0000313" key="4">
    <source>
        <dbReference type="EMBL" id="APC19624.1"/>
    </source>
</evidence>
<dbReference type="SUPFAM" id="SSF46894">
    <property type="entry name" value="C-terminal effector domain of the bipartite response regulators"/>
    <property type="match status" value="1"/>
</dbReference>
<dbReference type="InterPro" id="IPR016032">
    <property type="entry name" value="Sig_transdc_resp-reg_C-effctor"/>
</dbReference>
<dbReference type="GO" id="GO:0003677">
    <property type="term" value="F:DNA binding"/>
    <property type="evidence" value="ECO:0007669"/>
    <property type="project" value="UniProtKB-KW"/>
</dbReference>
<evidence type="ECO:0000259" key="3">
    <source>
        <dbReference type="Pfam" id="PF00486"/>
    </source>
</evidence>
<evidence type="ECO:0000256" key="1">
    <source>
        <dbReference type="ARBA" id="ARBA00023125"/>
    </source>
</evidence>
<dbReference type="Proteomes" id="UP000182567">
    <property type="component" value="Plasmid unnamed1"/>
</dbReference>
<dbReference type="EMBL" id="CP017887">
    <property type="protein sequence ID" value="APC19624.1"/>
    <property type="molecule type" value="Genomic_DNA"/>
</dbReference>
<dbReference type="GO" id="GO:0006355">
    <property type="term" value="P:regulation of DNA-templated transcription"/>
    <property type="evidence" value="ECO:0007669"/>
    <property type="project" value="InterPro"/>
</dbReference>
<dbReference type="Pfam" id="PF00486">
    <property type="entry name" value="Trans_reg_C"/>
    <property type="match status" value="1"/>
</dbReference>
<feature type="domain" description="OmpR/PhoB-type" evidence="3">
    <location>
        <begin position="37"/>
        <end position="103"/>
    </location>
</feature>
<geneLocation type="plasmid" evidence="4">
    <name>unnamed1</name>
</geneLocation>
<evidence type="ECO:0000313" key="5">
    <source>
        <dbReference type="Proteomes" id="UP000182567"/>
    </source>
</evidence>
<dbReference type="OrthoDB" id="1971692at2"/>
<dbReference type="GeneID" id="46912187"/>
<keyword evidence="2" id="KW-0472">Membrane</keyword>
<reference evidence="5" key="1">
    <citation type="submission" date="2016-10" db="EMBL/GenBank/DDBJ databases">
        <title>Pseudomonas frederiksbergensis ERGS4:02 complete genome.</title>
        <authorList>
            <person name="Kumar R."/>
            <person name="Acharya V."/>
            <person name="Singh D."/>
        </authorList>
    </citation>
    <scope>NUCLEOTIDE SEQUENCE [LARGE SCALE GENOMIC DNA]</scope>
    <source>
        <strain evidence="5">ERGS4:02</strain>
        <plasmid evidence="5">Plasmid unnamed1</plasmid>
    </source>
</reference>
<sequence>MTIYLIGGKALFDSNDSYMTSVSDAGHKVLIGSVAGRCFKALLDGNGEVVKKRSIIEKAWGSFGLEVTDNSLVQAIRQMRLAMKAFDLPENALSTVPRIGYTLTVAIEVVPGTNTPAARMPPVNSENRPVAPQQRSRFKMSQALVAGISSIIGFGLGLLVTMTTAST</sequence>
<feature type="transmembrane region" description="Helical" evidence="2">
    <location>
        <begin position="143"/>
        <end position="165"/>
    </location>
</feature>
<dbReference type="InterPro" id="IPR001867">
    <property type="entry name" value="OmpR/PhoB-type_DNA-bd"/>
</dbReference>
<dbReference type="InterPro" id="IPR036388">
    <property type="entry name" value="WH-like_DNA-bd_sf"/>
</dbReference>
<proteinExistence type="predicted"/>
<dbReference type="AlphaFoldDB" id="A0A1J0EUZ1"/>
<keyword evidence="2" id="KW-0812">Transmembrane</keyword>
<accession>A0A1J0EUZ1</accession>
<keyword evidence="4" id="KW-0614">Plasmid</keyword>
<dbReference type="GO" id="GO:0000160">
    <property type="term" value="P:phosphorelay signal transduction system"/>
    <property type="evidence" value="ECO:0007669"/>
    <property type="project" value="InterPro"/>
</dbReference>
<keyword evidence="2" id="KW-1133">Transmembrane helix</keyword>
<evidence type="ECO:0000256" key="2">
    <source>
        <dbReference type="SAM" id="Phobius"/>
    </source>
</evidence>
<organism evidence="4 5">
    <name type="scientific">Pseudomonas frederiksbergensis</name>
    <dbReference type="NCBI Taxonomy" id="104087"/>
    <lineage>
        <taxon>Bacteria</taxon>
        <taxon>Pseudomonadati</taxon>
        <taxon>Pseudomonadota</taxon>
        <taxon>Gammaproteobacteria</taxon>
        <taxon>Pseudomonadales</taxon>
        <taxon>Pseudomonadaceae</taxon>
        <taxon>Pseudomonas</taxon>
    </lineage>
</organism>